<evidence type="ECO:0000313" key="2">
    <source>
        <dbReference type="EMBL" id="KAG2271987.1"/>
    </source>
</evidence>
<accession>A0A8X7QKW5</accession>
<organism evidence="2 3">
    <name type="scientific">Brassica carinata</name>
    <name type="common">Ethiopian mustard</name>
    <name type="synonym">Abyssinian cabbage</name>
    <dbReference type="NCBI Taxonomy" id="52824"/>
    <lineage>
        <taxon>Eukaryota</taxon>
        <taxon>Viridiplantae</taxon>
        <taxon>Streptophyta</taxon>
        <taxon>Embryophyta</taxon>
        <taxon>Tracheophyta</taxon>
        <taxon>Spermatophyta</taxon>
        <taxon>Magnoliopsida</taxon>
        <taxon>eudicotyledons</taxon>
        <taxon>Gunneridae</taxon>
        <taxon>Pentapetalae</taxon>
        <taxon>rosids</taxon>
        <taxon>malvids</taxon>
        <taxon>Brassicales</taxon>
        <taxon>Brassicaceae</taxon>
        <taxon>Brassiceae</taxon>
        <taxon>Brassica</taxon>
    </lineage>
</organism>
<feature type="region of interest" description="Disordered" evidence="1">
    <location>
        <begin position="1"/>
        <end position="101"/>
    </location>
</feature>
<reference evidence="2 3" key="1">
    <citation type="submission" date="2020-02" db="EMBL/GenBank/DDBJ databases">
        <authorList>
            <person name="Ma Q."/>
            <person name="Huang Y."/>
            <person name="Song X."/>
            <person name="Pei D."/>
        </authorList>
    </citation>
    <scope>NUCLEOTIDE SEQUENCE [LARGE SCALE GENOMIC DNA]</scope>
    <source>
        <strain evidence="2">Sxm20200214</strain>
        <tissue evidence="2">Leaf</tissue>
    </source>
</reference>
<protein>
    <submittedName>
        <fullName evidence="2">Uncharacterized protein</fullName>
    </submittedName>
</protein>
<evidence type="ECO:0000256" key="1">
    <source>
        <dbReference type="SAM" id="MobiDB-lite"/>
    </source>
</evidence>
<proteinExistence type="predicted"/>
<comment type="caution">
    <text evidence="2">The sequence shown here is derived from an EMBL/GenBank/DDBJ whole genome shotgun (WGS) entry which is preliminary data.</text>
</comment>
<dbReference type="EMBL" id="JAAMPC010000013">
    <property type="protein sequence ID" value="KAG2271987.1"/>
    <property type="molecule type" value="Genomic_DNA"/>
</dbReference>
<feature type="compositionally biased region" description="Basic and acidic residues" evidence="1">
    <location>
        <begin position="58"/>
        <end position="79"/>
    </location>
</feature>
<evidence type="ECO:0000313" key="3">
    <source>
        <dbReference type="Proteomes" id="UP000886595"/>
    </source>
</evidence>
<dbReference type="AlphaFoldDB" id="A0A8X7QKW5"/>
<feature type="compositionally biased region" description="Polar residues" evidence="1">
    <location>
        <begin position="42"/>
        <end position="57"/>
    </location>
</feature>
<dbReference type="Proteomes" id="UP000886595">
    <property type="component" value="Unassembled WGS sequence"/>
</dbReference>
<name>A0A8X7QKW5_BRACI</name>
<keyword evidence="3" id="KW-1185">Reference proteome</keyword>
<feature type="compositionally biased region" description="Polar residues" evidence="1">
    <location>
        <begin position="83"/>
        <end position="96"/>
    </location>
</feature>
<gene>
    <name evidence="2" type="ORF">Bca52824_066542</name>
</gene>
<sequence>MKSSEHLSPNASPSRAKRIRRGRSTTSIRAHKLPAGTRAHYSGTSHPPETNALSQSQKRLDCSRDANSEHLSSQERQERPVSPQRSTQSDYQNTSRVPVPEEVIREAREELREVMIQYVNGADPSESAARRERMRYAEEYGETEQVIMNMAIEATVSAEGARRPRPS</sequence>
<feature type="compositionally biased region" description="Polar residues" evidence="1">
    <location>
        <begin position="1"/>
        <end position="13"/>
    </location>
</feature>